<dbReference type="EMBL" id="BSXW01000172">
    <property type="protein sequence ID" value="GMF13794.1"/>
    <property type="molecule type" value="Genomic_DNA"/>
</dbReference>
<feature type="domain" description="Flavodoxin-like" evidence="2">
    <location>
        <begin position="41"/>
        <end position="270"/>
    </location>
</feature>
<dbReference type="AlphaFoldDB" id="A0A9W6WQQ2"/>
<dbReference type="SUPFAM" id="SSF52218">
    <property type="entry name" value="Flavoproteins"/>
    <property type="match status" value="1"/>
</dbReference>
<dbReference type="GO" id="GO:0004783">
    <property type="term" value="F:sulfite reductase (NADPH) activity"/>
    <property type="evidence" value="ECO:0007669"/>
    <property type="project" value="TreeGrafter"/>
</dbReference>
<gene>
    <name evidence="3" type="ORF">Plil01_000423400</name>
</gene>
<dbReference type="GO" id="GO:0010181">
    <property type="term" value="F:FMN binding"/>
    <property type="evidence" value="ECO:0007669"/>
    <property type="project" value="InterPro"/>
</dbReference>
<dbReference type="PRINTS" id="PR00369">
    <property type="entry name" value="FLAVODOXIN"/>
</dbReference>
<dbReference type="PANTHER" id="PTHR19384">
    <property type="entry name" value="NITRIC OXIDE SYNTHASE-RELATED"/>
    <property type="match status" value="1"/>
</dbReference>
<dbReference type="InterPro" id="IPR008254">
    <property type="entry name" value="Flavodoxin/NO_synth"/>
</dbReference>
<dbReference type="Proteomes" id="UP001165083">
    <property type="component" value="Unassembled WGS sequence"/>
</dbReference>
<name>A0A9W6WQQ2_9STRA</name>
<evidence type="ECO:0000313" key="4">
    <source>
        <dbReference type="Proteomes" id="UP001165083"/>
    </source>
</evidence>
<keyword evidence="1" id="KW-0285">Flavoprotein</keyword>
<dbReference type="GO" id="GO:0050660">
    <property type="term" value="F:flavin adenine dinucleotide binding"/>
    <property type="evidence" value="ECO:0007669"/>
    <property type="project" value="TreeGrafter"/>
</dbReference>
<dbReference type="InterPro" id="IPR001094">
    <property type="entry name" value="Flavdoxin-like"/>
</dbReference>
<dbReference type="Gene3D" id="3.40.50.360">
    <property type="match status" value="1"/>
</dbReference>
<organism evidence="3 4">
    <name type="scientific">Phytophthora lilii</name>
    <dbReference type="NCBI Taxonomy" id="2077276"/>
    <lineage>
        <taxon>Eukaryota</taxon>
        <taxon>Sar</taxon>
        <taxon>Stramenopiles</taxon>
        <taxon>Oomycota</taxon>
        <taxon>Peronosporomycetes</taxon>
        <taxon>Peronosporales</taxon>
        <taxon>Peronosporaceae</taxon>
        <taxon>Phytophthora</taxon>
    </lineage>
</organism>
<evidence type="ECO:0000256" key="1">
    <source>
        <dbReference type="ARBA" id="ARBA00022630"/>
    </source>
</evidence>
<sequence>MPISVQTLPFDDEHSSCQSAHQDSLPTCSPAQVQAHTITHVNVFLGSLTFTSEQLASSLAEKAKQQGAVVSIQSLEEFKSEQYLDVNSSCRAPSRVAVFVVSTHAAGKPSPNAERFLLWLRTTSDLNRTVTKDHKTQEDAYVTRTNTPYAPATDTSTVFTPGPRKRQTSLSQAIIDVPTHPPGTRPGFRLTWRLPFSGVDSSKSECKSIGPLKSFQYAVFGVGNSIYRTYNSTAKYIDTTLEQLGATRICSLGLGDISKNIDAVFTSWES</sequence>
<comment type="caution">
    <text evidence="3">The sequence shown here is derived from an EMBL/GenBank/DDBJ whole genome shotgun (WGS) entry which is preliminary data.</text>
</comment>
<accession>A0A9W6WQQ2</accession>
<dbReference type="PROSITE" id="PS50902">
    <property type="entry name" value="FLAVODOXIN_LIKE"/>
    <property type="match status" value="1"/>
</dbReference>
<keyword evidence="4" id="KW-1185">Reference proteome</keyword>
<proteinExistence type="predicted"/>
<evidence type="ECO:0000313" key="3">
    <source>
        <dbReference type="EMBL" id="GMF13794.1"/>
    </source>
</evidence>
<protein>
    <submittedName>
        <fullName evidence="3">Unnamed protein product</fullName>
    </submittedName>
</protein>
<dbReference type="GO" id="GO:0005829">
    <property type="term" value="C:cytosol"/>
    <property type="evidence" value="ECO:0007669"/>
    <property type="project" value="TreeGrafter"/>
</dbReference>
<dbReference type="OrthoDB" id="129073at2759"/>
<dbReference type="InterPro" id="IPR029039">
    <property type="entry name" value="Flavoprotein-like_sf"/>
</dbReference>
<dbReference type="PANTHER" id="PTHR19384:SF109">
    <property type="entry name" value="SULFITE REDUCTASE [NADPH] FLAVOPROTEIN COMPONENT"/>
    <property type="match status" value="1"/>
</dbReference>
<evidence type="ECO:0000259" key="2">
    <source>
        <dbReference type="PROSITE" id="PS50902"/>
    </source>
</evidence>
<reference evidence="3" key="1">
    <citation type="submission" date="2023-04" db="EMBL/GenBank/DDBJ databases">
        <title>Phytophthora lilii NBRC 32176.</title>
        <authorList>
            <person name="Ichikawa N."/>
            <person name="Sato H."/>
            <person name="Tonouchi N."/>
        </authorList>
    </citation>
    <scope>NUCLEOTIDE SEQUENCE</scope>
    <source>
        <strain evidence="3">NBRC 32176</strain>
    </source>
</reference>
<dbReference type="Pfam" id="PF00258">
    <property type="entry name" value="Flavodoxin_1"/>
    <property type="match status" value="1"/>
</dbReference>